<feature type="transmembrane region" description="Helical" evidence="3">
    <location>
        <begin position="510"/>
        <end position="532"/>
    </location>
</feature>
<dbReference type="PANTHER" id="PTHR10340">
    <property type="entry name" value="SPHINGOMYELIN PHOSPHODIESTERASE"/>
    <property type="match status" value="1"/>
</dbReference>
<protein>
    <recommendedName>
        <fullName evidence="4">Calcineurin-like phosphoesterase domain-containing protein</fullName>
    </recommendedName>
</protein>
<dbReference type="GO" id="GO:0016787">
    <property type="term" value="F:hydrolase activity"/>
    <property type="evidence" value="ECO:0007669"/>
    <property type="project" value="UniProtKB-KW"/>
</dbReference>
<name>A0ABD3G6A7_9STRA</name>
<gene>
    <name evidence="5" type="ORF">V7S43_000613</name>
</gene>
<dbReference type="FunFam" id="3.60.21.10:FF:000242">
    <property type="entry name" value="Uncharacterized protein"/>
    <property type="match status" value="1"/>
</dbReference>
<evidence type="ECO:0000256" key="3">
    <source>
        <dbReference type="SAM" id="Phobius"/>
    </source>
</evidence>
<organism evidence="5 6">
    <name type="scientific">Phytophthora oleae</name>
    <dbReference type="NCBI Taxonomy" id="2107226"/>
    <lineage>
        <taxon>Eukaryota</taxon>
        <taxon>Sar</taxon>
        <taxon>Stramenopiles</taxon>
        <taxon>Oomycota</taxon>
        <taxon>Peronosporomycetes</taxon>
        <taxon>Peronosporales</taxon>
        <taxon>Peronosporaceae</taxon>
        <taxon>Phytophthora</taxon>
    </lineage>
</organism>
<keyword evidence="2" id="KW-0325">Glycoprotein</keyword>
<reference evidence="5 6" key="1">
    <citation type="submission" date="2024-09" db="EMBL/GenBank/DDBJ databases">
        <title>Genome sequencing and assembly of Phytophthora oleae, isolate VK10A, causative agent of rot of olive drupes.</title>
        <authorList>
            <person name="Conti Taguali S."/>
            <person name="Riolo M."/>
            <person name="La Spada F."/>
            <person name="Cacciola S.O."/>
            <person name="Dionisio G."/>
        </authorList>
    </citation>
    <scope>NUCLEOTIDE SEQUENCE [LARGE SCALE GENOMIC DNA]</scope>
    <source>
        <strain evidence="5 6">VK10A</strain>
    </source>
</reference>
<keyword evidence="3" id="KW-0812">Transmembrane</keyword>
<evidence type="ECO:0000313" key="6">
    <source>
        <dbReference type="Proteomes" id="UP001632037"/>
    </source>
</evidence>
<evidence type="ECO:0000313" key="5">
    <source>
        <dbReference type="EMBL" id="KAL3674673.1"/>
    </source>
</evidence>
<dbReference type="Pfam" id="PF00149">
    <property type="entry name" value="Metallophos"/>
    <property type="match status" value="1"/>
</dbReference>
<evidence type="ECO:0000256" key="1">
    <source>
        <dbReference type="ARBA" id="ARBA00022801"/>
    </source>
</evidence>
<dbReference type="AlphaFoldDB" id="A0ABD3G6A7"/>
<feature type="domain" description="Calcineurin-like phosphoesterase" evidence="4">
    <location>
        <begin position="77"/>
        <end position="325"/>
    </location>
</feature>
<dbReference type="InterPro" id="IPR029052">
    <property type="entry name" value="Metallo-depent_PP-like"/>
</dbReference>
<dbReference type="SUPFAM" id="SSF56300">
    <property type="entry name" value="Metallo-dependent phosphatases"/>
    <property type="match status" value="1"/>
</dbReference>
<dbReference type="EMBL" id="JBIMZQ010000001">
    <property type="protein sequence ID" value="KAL3674673.1"/>
    <property type="molecule type" value="Genomic_DNA"/>
</dbReference>
<keyword evidence="3" id="KW-0472">Membrane</keyword>
<keyword evidence="6" id="KW-1185">Reference proteome</keyword>
<comment type="caution">
    <text evidence="5">The sequence shown here is derived from an EMBL/GenBank/DDBJ whole genome shotgun (WGS) entry which is preliminary data.</text>
</comment>
<keyword evidence="3" id="KW-1133">Transmembrane helix</keyword>
<dbReference type="PANTHER" id="PTHR10340:SF57">
    <property type="entry name" value="METALLOPHOS DOMAIN-CONTAINING PROTEIN"/>
    <property type="match status" value="1"/>
</dbReference>
<feature type="transmembrane region" description="Helical" evidence="3">
    <location>
        <begin position="20"/>
        <end position="40"/>
    </location>
</feature>
<dbReference type="InterPro" id="IPR004843">
    <property type="entry name" value="Calcineurin-like_PHP"/>
</dbReference>
<sequence length="559" mass="61023">MDSFQQIHDQEQARGIMRCAVWLSLAIGVIVTSTASTSSVNFTTLMESSSAASNSTESTTSSSDSSNGANDVSTVRHILHFSDVHLNISKSLNDSDSAKIPIAYGDDAPISLLVSALEYAKHLLTKPDFFLYTGDHAVHGELSNEYLAKAVEENVEIMAKYYSTDNDTVLDITAIIGNADTGPDYTMNVTDPGTEENPAIVLISGAWNDTMSTSNLDWFNRRGYLAYALDENLIVITLNTLPYSPSHLPDTSELPDPFEQFAWLNASLSELRGAGKLAYIVGHIPPVIDSYSGSPMWNETYIKTYKEIVNQYTDIIKAQFFGHVHSIEFRLPLSSSLSAQFQQNGVTVDDDFDDSSELVPIFMVAAISPLFLNNPAFMVWDFDARTYDILDFTVYGGNISSTAQSVDWKALFQGSTEYGVSSLNTAEITGFVERAATDADLLEQYYFNSKAQSRLQSSCLDAACQAEWLCSLYWWASVTDFNSCVASTKASKVTGTSVIQQAISSSAGSLLLSTTIIILGGMAATAIFVLVASKVCRRGGDQEATKLLQRQRVHFAAMV</sequence>
<dbReference type="Proteomes" id="UP001632037">
    <property type="component" value="Unassembled WGS sequence"/>
</dbReference>
<evidence type="ECO:0000256" key="2">
    <source>
        <dbReference type="ARBA" id="ARBA00023180"/>
    </source>
</evidence>
<proteinExistence type="predicted"/>
<accession>A0ABD3G6A7</accession>
<evidence type="ECO:0000259" key="4">
    <source>
        <dbReference type="Pfam" id="PF00149"/>
    </source>
</evidence>
<dbReference type="Gene3D" id="3.60.21.10">
    <property type="match status" value="1"/>
</dbReference>
<keyword evidence="1" id="KW-0378">Hydrolase</keyword>